<dbReference type="EMBL" id="JAPUAC010000021">
    <property type="protein sequence ID" value="MCZ2656400.1"/>
    <property type="molecule type" value="Genomic_DNA"/>
</dbReference>
<evidence type="ECO:0000313" key="4">
    <source>
        <dbReference type="EMBL" id="MCZ2656400.1"/>
    </source>
</evidence>
<evidence type="ECO:0000313" key="3">
    <source>
        <dbReference type="EMBL" id="KFX76633.1"/>
    </source>
</evidence>
<reference evidence="3" key="1">
    <citation type="book" date="2014" name="THE 24TH EUROPEAN CONGRESS OF CLINICAL MICROBIOLOGY AND INFECTIOUS DISEASES" publisher="ECCMID 2014" city="Barcelona, Spain">
        <title>Identification of resistance genes in three multidrug-resistant Bacteroides fragilis isolates by whole genome sequencing.</title>
        <editorList>
            <person name="Unknown"/>
            <person name="A."/>
        </editorList>
        <authorList>
            <person name="Sydenham T.V."/>
            <person name="Hasman H."/>
            <person name="Wang M."/>
            <person name="Soki J."/>
            <person name="Nagy E."/>
            <person name="Justesen U.S."/>
        </authorList>
    </citation>
    <scope>NUCLEOTIDE SEQUENCE</scope>
    <source>
        <strain evidence="3">DCMOUH0018B</strain>
    </source>
</reference>
<organism evidence="3">
    <name type="scientific">Bacteroides fragilis</name>
    <dbReference type="NCBI Taxonomy" id="817"/>
    <lineage>
        <taxon>Bacteria</taxon>
        <taxon>Pseudomonadati</taxon>
        <taxon>Bacteroidota</taxon>
        <taxon>Bacteroidia</taxon>
        <taxon>Bacteroidales</taxon>
        <taxon>Bacteroidaceae</taxon>
        <taxon>Bacteroides</taxon>
    </lineage>
</organism>
<reference evidence="3" key="2">
    <citation type="submission" date="2014-07" db="EMBL/GenBank/DDBJ databases">
        <title>Genetics and epidemiology of antimicrobial resistance in B. fragilis group.</title>
        <authorList>
            <person name="Sydenham T.V."/>
            <person name="Hasman H."/>
            <person name="Kemp M."/>
            <person name="Justesen U.S."/>
        </authorList>
    </citation>
    <scope>NUCLEOTIDE SEQUENCE [LARGE SCALE GENOMIC DNA]</scope>
    <source>
        <strain evidence="3">DCMOUH0018B</strain>
    </source>
</reference>
<dbReference type="Proteomes" id="UP001075704">
    <property type="component" value="Unassembled WGS sequence"/>
</dbReference>
<reference evidence="4" key="3">
    <citation type="submission" date="2022-12" db="EMBL/GenBank/DDBJ databases">
        <title>Development of a Multilocus Sequence Typing Scheme for Bacteroides fragilis Based on Whole Genome Sequencing Data and Clinical Application.</title>
        <authorList>
            <person name="Nielsen F.D."/>
            <person name="Justesen U.S."/>
        </authorList>
    </citation>
    <scope>NUCLEOTIDE SEQUENCE</scope>
    <source>
        <strain evidence="4">BF_BC_ODE_DK_2015_2</strain>
    </source>
</reference>
<keyword evidence="2" id="KW-1133">Transmembrane helix</keyword>
<name>A0A0I9SE20_BACFG</name>
<sequence>MNWKLVECEIALIVSLTVIECVNIGQNPTKDITCLTVFLCIMIVLLPLIGVWQQWHLSCFQSRQKERERQAKEEADAKMKTWLLAREAIIKDKEKEELTNKINGLQQKCDGLIENQENELKKFYLSTLSIIGSKDDLKSIDENFKKMKDFFEEYKKITK</sequence>
<feature type="transmembrane region" description="Helical" evidence="2">
    <location>
        <begin position="32"/>
        <end position="55"/>
    </location>
</feature>
<dbReference type="RefSeq" id="WP_044299282.1">
    <property type="nucleotide sequence ID" value="NZ_CAEUHN010000012.1"/>
</dbReference>
<dbReference type="EMBL" id="JMZZ02000021">
    <property type="protein sequence ID" value="KFX76633.1"/>
    <property type="molecule type" value="Genomic_DNA"/>
</dbReference>
<keyword evidence="2" id="KW-0472">Membrane</keyword>
<accession>A0A0I9SE20</accession>
<gene>
    <name evidence="3" type="ORF">EE52_0200180</name>
    <name evidence="4" type="ORF">O1422_19830</name>
</gene>
<proteinExistence type="predicted"/>
<keyword evidence="1" id="KW-0175">Coiled coil</keyword>
<evidence type="ECO:0000256" key="2">
    <source>
        <dbReference type="SAM" id="Phobius"/>
    </source>
</evidence>
<keyword evidence="2" id="KW-0812">Transmembrane</keyword>
<feature type="coiled-coil region" evidence="1">
    <location>
        <begin position="88"/>
        <end position="115"/>
    </location>
</feature>
<evidence type="ECO:0000256" key="1">
    <source>
        <dbReference type="SAM" id="Coils"/>
    </source>
</evidence>
<dbReference type="AlphaFoldDB" id="A0A0I9SE20"/>
<comment type="caution">
    <text evidence="3">The sequence shown here is derived from an EMBL/GenBank/DDBJ whole genome shotgun (WGS) entry which is preliminary data.</text>
</comment>
<dbReference type="PATRIC" id="fig|817.53.peg.35"/>
<protein>
    <submittedName>
        <fullName evidence="3">Uncharacterized protein</fullName>
    </submittedName>
</protein>